<proteinExistence type="predicted"/>
<sequence>MAHSPAVKTSLPQRLLRWSVNIVWLSVLTVLILVALYVGLGRQVMDNLHHFKSDIEQQVSSIVGQPVSIERIRGEWQGLDPILRVQGVALEGVDSERTVASLGELRLRLDSWASLRRLRIVLSEFVLRNGDASLVQQPDGRVGVEGIWLPPEQESEPYALPEVAAAASESFEARIGRWIGELGDVLSDPAVTVEELALHVKPAGGEASHFVVPHMDVRFESGIFRASGRLSRASNNVRTGLFALRGRHFFSGGFSGSLYLELDSGRFFDAFLRHYSWRNLTIAGIDAEAKGWFHFSDGRLSRANGRIHLPFLDMAVGGDSIEPLRNLTIRGGWERDGKGWRAQLVSNGYSWKGYETGSTALSLEDTDEGLALQAGSIELAPLGELAMASGMLPSDLHDNLVDHQPQGMVRNVRLNLPEGKPWSVTGEFQGGGVDAVDGAPRIRDLGGFFEAGPDSGRVVIEPGTVELGFPDLFTGPWTFTRLSGELRWQRRRDGWWIGSHNLAGRYRGAVAESAFGLRLRENQDDTLSLRVGISDARAAMLEALVPRQIVPDQLYRFLTRQVGEGRIPHGWYYGHGTLGDAAYPGFTSSLRYGFESTDLTYHPDWPPLRNASGQAKLQGEEATVTLSQGQVGGIELEPGRVRITPASSGVRVDVETGVRRQQRFLTEQWRRSPLPEMLGDWIRETTLYGPVAADLSMSLWPEMERAPEFDLNVDLNEAGFDFRPADLQWRNLTGSVRYGSDSGIEPTTLEGRFLDAPVTVRVEEDEDAALVVRQKGTASVEAIEEWVGRRLIGLSGSLGYEASLRPTEGPLLRLDADLERVGSSLPRPLSKRAGEAHSLTTTLDFSQDQRLVVDGNWNPLGAFQMVFAGGALERGRIALGVRSTRLPEEPVLSLTGAIPYLNLGEWSSVLDSDLGAPESASESEGSMMPDVRFNLAVERTEVAGRNMGHVRAEGESQSGSGWRIGVKGNRIDGEFILPGDEVEPIGVELSNLDIPEPSDSVDPDVPPNPDGMDVGSWPQVDASIADLRFEGRDFRNVRLLLRPGAERMVIRDLSLSMADLDLTGDLSWQPGQTPGTTEFSGTLSGGSLKGLESLLGQPVPIRNRKTRARIDFAWPGGPADLELASLEAEIGFRLENGTLEEGSDASRVFRVFGLLNTDTIWRRLQLDFSDVYESGIPFDYMEGDALIHEGRLIFDPKVVIQAPSGGFRMSGEADLIEETLDMRLVVVLPITQNLPLAAVLFGFAPPVGGALFVIDQVFGGLLSRVTSATYSVGGNWNDPAVSLRNLFDTESDLNSYERPEMDLNTGESDDPAEEIRR</sequence>
<dbReference type="PANTHER" id="PTHR38690:SF1">
    <property type="entry name" value="PROTEASE"/>
    <property type="match status" value="1"/>
</dbReference>
<gene>
    <name evidence="4" type="ORF">DES49_1066</name>
</gene>
<name>A0A4R7JXQ3_9GAMM</name>
<evidence type="ECO:0000259" key="3">
    <source>
        <dbReference type="Pfam" id="PF13116"/>
    </source>
</evidence>
<dbReference type="RefSeq" id="WP_133735331.1">
    <property type="nucleotide sequence ID" value="NZ_SOAX01000002.1"/>
</dbReference>
<evidence type="ECO:0000256" key="2">
    <source>
        <dbReference type="SAM" id="Phobius"/>
    </source>
</evidence>
<keyword evidence="2" id="KW-0812">Transmembrane</keyword>
<keyword evidence="5" id="KW-1185">Reference proteome</keyword>
<dbReference type="Proteomes" id="UP000295830">
    <property type="component" value="Unassembled WGS sequence"/>
</dbReference>
<dbReference type="InterPro" id="IPR025263">
    <property type="entry name" value="YhdP_central"/>
</dbReference>
<reference evidence="4 5" key="1">
    <citation type="submission" date="2019-03" db="EMBL/GenBank/DDBJ databases">
        <title>Genomic Encyclopedia of Type Strains, Phase IV (KMG-IV): sequencing the most valuable type-strain genomes for metagenomic binning, comparative biology and taxonomic classification.</title>
        <authorList>
            <person name="Goeker M."/>
        </authorList>
    </citation>
    <scope>NUCLEOTIDE SEQUENCE [LARGE SCALE GENOMIC DNA]</scope>
    <source>
        <strain evidence="4 5">DSM 15505</strain>
    </source>
</reference>
<dbReference type="InterPro" id="IPR011836">
    <property type="entry name" value="YhdP"/>
</dbReference>
<comment type="caution">
    <text evidence="4">The sequence shown here is derived from an EMBL/GenBank/DDBJ whole genome shotgun (WGS) entry which is preliminary data.</text>
</comment>
<dbReference type="PANTHER" id="PTHR38690">
    <property type="entry name" value="PROTEASE-RELATED"/>
    <property type="match status" value="1"/>
</dbReference>
<keyword evidence="2" id="KW-1133">Transmembrane helix</keyword>
<dbReference type="Pfam" id="PF13116">
    <property type="entry name" value="YhdP"/>
    <property type="match status" value="1"/>
</dbReference>
<keyword evidence="2" id="KW-0472">Membrane</keyword>
<accession>A0A4R7JXQ3</accession>
<dbReference type="OrthoDB" id="9762238at2"/>
<evidence type="ECO:0000313" key="5">
    <source>
        <dbReference type="Proteomes" id="UP000295830"/>
    </source>
</evidence>
<feature type="compositionally biased region" description="Acidic residues" evidence="1">
    <location>
        <begin position="1307"/>
        <end position="1317"/>
    </location>
</feature>
<evidence type="ECO:0000313" key="4">
    <source>
        <dbReference type="EMBL" id="TDT43252.1"/>
    </source>
</evidence>
<dbReference type="EMBL" id="SOAX01000002">
    <property type="protein sequence ID" value="TDT43252.1"/>
    <property type="molecule type" value="Genomic_DNA"/>
</dbReference>
<protein>
    <submittedName>
        <fullName evidence="4">Uncharacterized protein (TIGR02099 family)</fullName>
    </submittedName>
</protein>
<feature type="transmembrane region" description="Helical" evidence="2">
    <location>
        <begin position="21"/>
        <end position="40"/>
    </location>
</feature>
<feature type="region of interest" description="Disordered" evidence="1">
    <location>
        <begin position="1295"/>
        <end position="1317"/>
    </location>
</feature>
<organism evidence="4 5">
    <name type="scientific">Halospina denitrificans</name>
    <dbReference type="NCBI Taxonomy" id="332522"/>
    <lineage>
        <taxon>Bacteria</taxon>
        <taxon>Pseudomonadati</taxon>
        <taxon>Pseudomonadota</taxon>
        <taxon>Gammaproteobacteria</taxon>
        <taxon>Halospina</taxon>
    </lineage>
</organism>
<evidence type="ECO:0000256" key="1">
    <source>
        <dbReference type="SAM" id="MobiDB-lite"/>
    </source>
</evidence>
<feature type="domain" description="YhdP central" evidence="3">
    <location>
        <begin position="16"/>
        <end position="1281"/>
    </location>
</feature>